<keyword evidence="1" id="KW-0812">Transmembrane</keyword>
<dbReference type="CDD" id="cd05483">
    <property type="entry name" value="retropepsin_like_bacteria"/>
    <property type="match status" value="1"/>
</dbReference>
<evidence type="ECO:0000256" key="1">
    <source>
        <dbReference type="SAM" id="Phobius"/>
    </source>
</evidence>
<keyword evidence="2" id="KW-0378">Hydrolase</keyword>
<dbReference type="GO" id="GO:0006508">
    <property type="term" value="P:proteolysis"/>
    <property type="evidence" value="ECO:0007669"/>
    <property type="project" value="UniProtKB-KW"/>
</dbReference>
<organism evidence="2 3">
    <name type="scientific">Allorhizobium terrae</name>
    <dbReference type="NCBI Taxonomy" id="1848972"/>
    <lineage>
        <taxon>Bacteria</taxon>
        <taxon>Pseudomonadati</taxon>
        <taxon>Pseudomonadota</taxon>
        <taxon>Alphaproteobacteria</taxon>
        <taxon>Hyphomicrobiales</taxon>
        <taxon>Rhizobiaceae</taxon>
        <taxon>Rhizobium/Agrobacterium group</taxon>
        <taxon>Allorhizobium</taxon>
    </lineage>
</organism>
<dbReference type="PROSITE" id="PS00141">
    <property type="entry name" value="ASP_PROTEASE"/>
    <property type="match status" value="1"/>
</dbReference>
<reference evidence="2 3" key="1">
    <citation type="submission" date="2019-04" db="EMBL/GenBank/DDBJ databases">
        <title>Rhizobium terrae sp. nov., isolated from a paddy soil.</title>
        <authorList>
            <person name="Lin S.-Y."/>
            <person name="Hameed A."/>
            <person name="Huang H.-I."/>
            <person name="Young C.-C."/>
        </authorList>
    </citation>
    <scope>NUCLEOTIDE SEQUENCE [LARGE SCALE GENOMIC DNA]</scope>
    <source>
        <strain evidence="2 3">CC-HIH110</strain>
    </source>
</reference>
<name>A0A4S4A7N0_9HYPH</name>
<dbReference type="Pfam" id="PF13650">
    <property type="entry name" value="Asp_protease_2"/>
    <property type="match status" value="1"/>
</dbReference>
<dbReference type="GO" id="GO:0004190">
    <property type="term" value="F:aspartic-type endopeptidase activity"/>
    <property type="evidence" value="ECO:0007669"/>
    <property type="project" value="InterPro"/>
</dbReference>
<dbReference type="EMBL" id="SSOA01000001">
    <property type="protein sequence ID" value="THF53996.1"/>
    <property type="molecule type" value="Genomic_DNA"/>
</dbReference>
<feature type="transmembrane region" description="Helical" evidence="1">
    <location>
        <begin position="68"/>
        <end position="85"/>
    </location>
</feature>
<accession>A0A4S4A7N0</accession>
<dbReference type="SUPFAM" id="SSF50630">
    <property type="entry name" value="Acid proteases"/>
    <property type="match status" value="1"/>
</dbReference>
<dbReference type="NCBIfam" id="TIGR02281">
    <property type="entry name" value="clan_AA_DTGA"/>
    <property type="match status" value="1"/>
</dbReference>
<dbReference type="InterPro" id="IPR021109">
    <property type="entry name" value="Peptidase_aspartic_dom_sf"/>
</dbReference>
<dbReference type="AlphaFoldDB" id="A0A4S4A7N0"/>
<comment type="caution">
    <text evidence="2">The sequence shown here is derived from an EMBL/GenBank/DDBJ whole genome shotgun (WGS) entry which is preliminary data.</text>
</comment>
<sequence>MMKFSMFGVVIGLIIAGLVVLFINRDSGQSFGIDNDSFARMVMLVPFALLLSAGIVASRTNLGQNLRFAAWWLMIALVLVIGYLYRNDAMGVADRVFAGLVPGHAVVTTTGGGQNQIILQRGNNGHFSTKVSINGVTVPMMVDTGASSVVLRAEDAAKLGIDVEKLNYGVTVSTANGDALAAPVRLDEVSIGPIVRKDVRALVTQPGRLQSGLLGMSFLSTLDSVQMRGDELRLTD</sequence>
<keyword evidence="2" id="KW-0645">Protease</keyword>
<evidence type="ECO:0000313" key="2">
    <source>
        <dbReference type="EMBL" id="THF53996.1"/>
    </source>
</evidence>
<keyword evidence="3" id="KW-1185">Reference proteome</keyword>
<feature type="transmembrane region" description="Helical" evidence="1">
    <location>
        <begin position="6"/>
        <end position="25"/>
    </location>
</feature>
<feature type="transmembrane region" description="Helical" evidence="1">
    <location>
        <begin position="37"/>
        <end position="56"/>
    </location>
</feature>
<keyword evidence="1" id="KW-1133">Transmembrane helix</keyword>
<protein>
    <submittedName>
        <fullName evidence="2">TIGR02281 family clan AA aspartic protease</fullName>
        <ecNumber evidence="2">3.4.23.-</ecNumber>
    </submittedName>
</protein>
<dbReference type="Gene3D" id="2.40.70.10">
    <property type="entry name" value="Acid Proteases"/>
    <property type="match status" value="1"/>
</dbReference>
<proteinExistence type="predicted"/>
<gene>
    <name evidence="2" type="ORF">E6C51_02530</name>
</gene>
<dbReference type="InterPro" id="IPR011969">
    <property type="entry name" value="Clan_AA_Asp_peptidase_C"/>
</dbReference>
<dbReference type="InterPro" id="IPR034122">
    <property type="entry name" value="Retropepsin-like_bacterial"/>
</dbReference>
<dbReference type="Proteomes" id="UP000310754">
    <property type="component" value="Unassembled WGS sequence"/>
</dbReference>
<dbReference type="EC" id="3.4.23.-" evidence="2"/>
<evidence type="ECO:0000313" key="3">
    <source>
        <dbReference type="Proteomes" id="UP000310754"/>
    </source>
</evidence>
<dbReference type="InterPro" id="IPR001969">
    <property type="entry name" value="Aspartic_peptidase_AS"/>
</dbReference>
<keyword evidence="1" id="KW-0472">Membrane</keyword>